<dbReference type="Proteomes" id="UP000479190">
    <property type="component" value="Unassembled WGS sequence"/>
</dbReference>
<reference evidence="2 3" key="1">
    <citation type="submission" date="2020-02" db="EMBL/GenBank/DDBJ databases">
        <authorList>
            <person name="Ferguson B K."/>
        </authorList>
    </citation>
    <scope>NUCLEOTIDE SEQUENCE [LARGE SCALE GENOMIC DNA]</scope>
</reference>
<feature type="region of interest" description="Disordered" evidence="1">
    <location>
        <begin position="74"/>
        <end position="93"/>
    </location>
</feature>
<evidence type="ECO:0000313" key="2">
    <source>
        <dbReference type="EMBL" id="CAB0044673.1"/>
    </source>
</evidence>
<gene>
    <name evidence="2" type="ORF">TBRA_LOCUS16261</name>
</gene>
<evidence type="ECO:0000256" key="1">
    <source>
        <dbReference type="SAM" id="MobiDB-lite"/>
    </source>
</evidence>
<keyword evidence="3" id="KW-1185">Reference proteome</keyword>
<protein>
    <submittedName>
        <fullName evidence="2">Uncharacterized protein</fullName>
    </submittedName>
</protein>
<sequence length="93" mass="10401">MEWYVLIRIYLLQNIASKFSADSKKTKPHPSKPKAVNESLRAFGNEFQLHVLQEAQSDRVISRAQDPAIGAVTTLTHHDGAPDEQARCPRSST</sequence>
<feature type="compositionally biased region" description="Basic and acidic residues" evidence="1">
    <location>
        <begin position="76"/>
        <end position="87"/>
    </location>
</feature>
<organism evidence="2 3">
    <name type="scientific">Trichogramma brassicae</name>
    <dbReference type="NCBI Taxonomy" id="86971"/>
    <lineage>
        <taxon>Eukaryota</taxon>
        <taxon>Metazoa</taxon>
        <taxon>Ecdysozoa</taxon>
        <taxon>Arthropoda</taxon>
        <taxon>Hexapoda</taxon>
        <taxon>Insecta</taxon>
        <taxon>Pterygota</taxon>
        <taxon>Neoptera</taxon>
        <taxon>Endopterygota</taxon>
        <taxon>Hymenoptera</taxon>
        <taxon>Apocrita</taxon>
        <taxon>Proctotrupomorpha</taxon>
        <taxon>Chalcidoidea</taxon>
        <taxon>Trichogrammatidae</taxon>
        <taxon>Trichogramma</taxon>
    </lineage>
</organism>
<name>A0A6H5J2M7_9HYME</name>
<evidence type="ECO:0000313" key="3">
    <source>
        <dbReference type="Proteomes" id="UP000479190"/>
    </source>
</evidence>
<accession>A0A6H5J2M7</accession>
<dbReference type="EMBL" id="CADCXV010001480">
    <property type="protein sequence ID" value="CAB0044673.1"/>
    <property type="molecule type" value="Genomic_DNA"/>
</dbReference>
<proteinExistence type="predicted"/>
<dbReference type="AlphaFoldDB" id="A0A6H5J2M7"/>